<dbReference type="NCBIfam" id="TIGR04557">
    <property type="entry name" value="fuse_rel_SoxYZ"/>
    <property type="match status" value="1"/>
</dbReference>
<gene>
    <name evidence="4" type="ORF">EV655_106169</name>
</gene>
<evidence type="ECO:0000259" key="3">
    <source>
        <dbReference type="Pfam" id="PF13501"/>
    </source>
</evidence>
<keyword evidence="1" id="KW-0732">Signal</keyword>
<dbReference type="InterPro" id="IPR014880">
    <property type="entry name" value="SoxZ_dom"/>
</dbReference>
<dbReference type="Gene3D" id="2.60.40.10">
    <property type="entry name" value="Immunoglobulins"/>
    <property type="match status" value="1"/>
</dbReference>
<feature type="signal peptide" evidence="1">
    <location>
        <begin position="1"/>
        <end position="21"/>
    </location>
</feature>
<dbReference type="Pfam" id="PF08770">
    <property type="entry name" value="SoxZ"/>
    <property type="match status" value="1"/>
</dbReference>
<evidence type="ECO:0000256" key="1">
    <source>
        <dbReference type="SAM" id="SignalP"/>
    </source>
</evidence>
<evidence type="ECO:0000259" key="2">
    <source>
        <dbReference type="Pfam" id="PF08770"/>
    </source>
</evidence>
<dbReference type="Pfam" id="PF13501">
    <property type="entry name" value="SoxY"/>
    <property type="match status" value="1"/>
</dbReference>
<protein>
    <submittedName>
        <fullName evidence="4">Sulfur-oxidizing protein SoxY</fullName>
    </submittedName>
</protein>
<proteinExistence type="predicted"/>
<feature type="domain" description="Ig-like SoxY" evidence="3">
    <location>
        <begin position="32"/>
        <end position="140"/>
    </location>
</feature>
<dbReference type="SUPFAM" id="SSF81296">
    <property type="entry name" value="E set domains"/>
    <property type="match status" value="1"/>
</dbReference>
<comment type="caution">
    <text evidence="4">The sequence shown here is derived from an EMBL/GenBank/DDBJ whole genome shotgun (WGS) entry which is preliminary data.</text>
</comment>
<dbReference type="InterPro" id="IPR038162">
    <property type="entry name" value="SoxY_sf"/>
</dbReference>
<keyword evidence="5" id="KW-1185">Reference proteome</keyword>
<evidence type="ECO:0000313" key="4">
    <source>
        <dbReference type="EMBL" id="TCO71676.1"/>
    </source>
</evidence>
<sequence>MHRRTLCLTLGLALVGGQALARTAWDDLKPMIFDDRALLSAGADISITSPYRTDNDSRTPVGVRVAGPGGRLVARVTVILDENPMPVSAVIDLAQPLPEFFFELTLRFNGPTPMHVVAETTDGQLFVAEAFVKTSGQGACASPPITDPEAALAALGQMTIEMAGIGPAGGAAARLGALAHRQARVDVDIRHPSLSGLQKDQVTLLFIPMRYVQTLDVALDGQPYATVTGSISLSENPRISLAAPAGTRSVDATMTDTDGTVTHAKRSFPGY</sequence>
<feature type="chain" id="PRO_5020970405" evidence="1">
    <location>
        <begin position="22"/>
        <end position="271"/>
    </location>
</feature>
<dbReference type="RefSeq" id="WP_132544026.1">
    <property type="nucleotide sequence ID" value="NZ_SLWW01000006.1"/>
</dbReference>
<dbReference type="InterPro" id="IPR013783">
    <property type="entry name" value="Ig-like_fold"/>
</dbReference>
<dbReference type="OrthoDB" id="8538315at2"/>
<dbReference type="InterPro" id="IPR032711">
    <property type="entry name" value="SoxY"/>
</dbReference>
<reference evidence="4 5" key="1">
    <citation type="submission" date="2019-03" db="EMBL/GenBank/DDBJ databases">
        <title>Genomic Encyclopedia of Type Strains, Phase IV (KMG-IV): sequencing the most valuable type-strain genomes for metagenomic binning, comparative biology and taxonomic classification.</title>
        <authorList>
            <person name="Goeker M."/>
        </authorList>
    </citation>
    <scope>NUCLEOTIDE SEQUENCE [LARGE SCALE GENOMIC DNA]</scope>
    <source>
        <strain evidence="4 5">DSM 4868</strain>
    </source>
</reference>
<organism evidence="4 5">
    <name type="scientific">Rhodovulum euryhalinum</name>
    <dbReference type="NCBI Taxonomy" id="35805"/>
    <lineage>
        <taxon>Bacteria</taxon>
        <taxon>Pseudomonadati</taxon>
        <taxon>Pseudomonadota</taxon>
        <taxon>Alphaproteobacteria</taxon>
        <taxon>Rhodobacterales</taxon>
        <taxon>Paracoccaceae</taxon>
        <taxon>Rhodovulum</taxon>
    </lineage>
</organism>
<dbReference type="AlphaFoldDB" id="A0A4R2KLV1"/>
<name>A0A4R2KLV1_9RHOB</name>
<dbReference type="Gene3D" id="2.60.40.2470">
    <property type="entry name" value="SoxY domain"/>
    <property type="match status" value="1"/>
</dbReference>
<dbReference type="EMBL" id="SLWW01000006">
    <property type="protein sequence ID" value="TCO71676.1"/>
    <property type="molecule type" value="Genomic_DNA"/>
</dbReference>
<feature type="domain" description="Sulphur oxidation protein SoxZ" evidence="2">
    <location>
        <begin position="182"/>
        <end position="264"/>
    </location>
</feature>
<accession>A0A4R2KLV1</accession>
<dbReference type="InterPro" id="IPR030831">
    <property type="entry name" value="Fuse-rel_SoxYZ"/>
</dbReference>
<dbReference type="Proteomes" id="UP000295142">
    <property type="component" value="Unassembled WGS sequence"/>
</dbReference>
<evidence type="ECO:0000313" key="5">
    <source>
        <dbReference type="Proteomes" id="UP000295142"/>
    </source>
</evidence>
<dbReference type="InterPro" id="IPR014756">
    <property type="entry name" value="Ig_E-set"/>
</dbReference>